<evidence type="ECO:0000256" key="1">
    <source>
        <dbReference type="SAM" id="Phobius"/>
    </source>
</evidence>
<feature type="transmembrane region" description="Helical" evidence="1">
    <location>
        <begin position="55"/>
        <end position="72"/>
    </location>
</feature>
<gene>
    <name evidence="2" type="ORF">OBBRIDRAFT_702173</name>
</gene>
<sequence>MADFIQALDPSKLVLAETALAFVTSAFAAPTYNLPIFLFGIYAQESPEAVQSMKIFMQLLAGSFVYDIVWMARNRQSWFIRLVTILVLILKIPTALAFFTALRQRGAQFGNLGFRGNDAGGATG</sequence>
<keyword evidence="3" id="KW-1185">Reference proteome</keyword>
<dbReference type="AlphaFoldDB" id="A0A8E2DUZ8"/>
<organism evidence="2 3">
    <name type="scientific">Obba rivulosa</name>
    <dbReference type="NCBI Taxonomy" id="1052685"/>
    <lineage>
        <taxon>Eukaryota</taxon>
        <taxon>Fungi</taxon>
        <taxon>Dikarya</taxon>
        <taxon>Basidiomycota</taxon>
        <taxon>Agaricomycotina</taxon>
        <taxon>Agaricomycetes</taxon>
        <taxon>Polyporales</taxon>
        <taxon>Gelatoporiaceae</taxon>
        <taxon>Obba</taxon>
    </lineage>
</organism>
<proteinExistence type="predicted"/>
<dbReference type="OrthoDB" id="2500246at2759"/>
<dbReference type="EMBL" id="KV722332">
    <property type="protein sequence ID" value="OCH96161.1"/>
    <property type="molecule type" value="Genomic_DNA"/>
</dbReference>
<reference evidence="2 3" key="1">
    <citation type="submission" date="2016-07" db="EMBL/GenBank/DDBJ databases">
        <title>Draft genome of the white-rot fungus Obba rivulosa 3A-2.</title>
        <authorList>
            <consortium name="DOE Joint Genome Institute"/>
            <person name="Miettinen O."/>
            <person name="Riley R."/>
            <person name="Acob R."/>
            <person name="Barry K."/>
            <person name="Cullen D."/>
            <person name="De Vries R."/>
            <person name="Hainaut M."/>
            <person name="Hatakka A."/>
            <person name="Henrissat B."/>
            <person name="Hilden K."/>
            <person name="Kuo R."/>
            <person name="Labutti K."/>
            <person name="Lipzen A."/>
            <person name="Makela M.R."/>
            <person name="Sandor L."/>
            <person name="Spatafora J.W."/>
            <person name="Grigoriev I.V."/>
            <person name="Hibbett D.S."/>
        </authorList>
    </citation>
    <scope>NUCLEOTIDE SEQUENCE [LARGE SCALE GENOMIC DNA]</scope>
    <source>
        <strain evidence="2 3">3A-2</strain>
    </source>
</reference>
<feature type="transmembrane region" description="Helical" evidence="1">
    <location>
        <begin position="78"/>
        <end position="102"/>
    </location>
</feature>
<name>A0A8E2DUZ8_9APHY</name>
<protein>
    <submittedName>
        <fullName evidence="2">Uncharacterized protein</fullName>
    </submittedName>
</protein>
<evidence type="ECO:0000313" key="3">
    <source>
        <dbReference type="Proteomes" id="UP000250043"/>
    </source>
</evidence>
<keyword evidence="1" id="KW-0472">Membrane</keyword>
<feature type="transmembrane region" description="Helical" evidence="1">
    <location>
        <begin position="20"/>
        <end position="43"/>
    </location>
</feature>
<evidence type="ECO:0000313" key="2">
    <source>
        <dbReference type="EMBL" id="OCH96161.1"/>
    </source>
</evidence>
<accession>A0A8E2DUZ8</accession>
<keyword evidence="1" id="KW-1133">Transmembrane helix</keyword>
<dbReference type="Proteomes" id="UP000250043">
    <property type="component" value="Unassembled WGS sequence"/>
</dbReference>
<keyword evidence="1" id="KW-0812">Transmembrane</keyword>
<feature type="non-terminal residue" evidence="2">
    <location>
        <position position="124"/>
    </location>
</feature>